<sequence>MLKRKMLTVLSSVLLVLTVSACGGGAATAPGAAPQGGEATSGGGAEQKFLTIATGGSSGPYYTLGGAMAKIYKDKLGYNASVQSTGASVENINLIKAKKADVAFVMSDVTTFAYAGQENFKEGGAIKDLRAMAGLYLNYVQIVTLKDRNIKSVADLKGKRVGVGAPNSGVEVNARMVLAGHGITYDDIKADYLSYAEAIEQLKNNTIDAAFVTSGLPNSTVIDLSTTKDVEIVPIKKEDVDKMAQQYPFFVSAEIPAGLYKNDQPIQTAAIRNILLVRSDLSDDQVYKLTKTFFDEMPALKAAHNAANEIDVKEAGKNLVVPLHPGAEKYYKEVGALN</sequence>
<evidence type="ECO:0000313" key="3">
    <source>
        <dbReference type="EMBL" id="WNC14400.1"/>
    </source>
</evidence>
<dbReference type="CDD" id="cd13567">
    <property type="entry name" value="PBP2_TtGluBP"/>
    <property type="match status" value="1"/>
</dbReference>
<dbReference type="Gene3D" id="3.40.190.10">
    <property type="entry name" value="Periplasmic binding protein-like II"/>
    <property type="match status" value="2"/>
</dbReference>
<protein>
    <submittedName>
        <fullName evidence="3">TAXI family TRAP transporter solute-binding subunit</fullName>
    </submittedName>
</protein>
<proteinExistence type="predicted"/>
<keyword evidence="1" id="KW-0732">Signal</keyword>
<dbReference type="EMBL" id="CP134050">
    <property type="protein sequence ID" value="WNC14400.1"/>
    <property type="molecule type" value="Genomic_DNA"/>
</dbReference>
<evidence type="ECO:0000256" key="1">
    <source>
        <dbReference type="SAM" id="SignalP"/>
    </source>
</evidence>
<organism evidence="3 4">
    <name type="scientific">Brevibacillus brevis</name>
    <name type="common">Bacillus brevis</name>
    <dbReference type="NCBI Taxonomy" id="1393"/>
    <lineage>
        <taxon>Bacteria</taxon>
        <taxon>Bacillati</taxon>
        <taxon>Bacillota</taxon>
        <taxon>Bacilli</taxon>
        <taxon>Bacillales</taxon>
        <taxon>Paenibacillaceae</taxon>
        <taxon>Brevibacillus</taxon>
    </lineage>
</organism>
<dbReference type="InterPro" id="IPR011852">
    <property type="entry name" value="TRAP_TAXI"/>
</dbReference>
<dbReference type="PANTHER" id="PTHR42941:SF1">
    <property type="entry name" value="SLL1037 PROTEIN"/>
    <property type="match status" value="1"/>
</dbReference>
<dbReference type="Pfam" id="PF16868">
    <property type="entry name" value="NMT1_3"/>
    <property type="match status" value="1"/>
</dbReference>
<name>A0ABY9T2Q9_BREBE</name>
<gene>
    <name evidence="3" type="ORF">RGB73_27680</name>
</gene>
<feature type="domain" description="Solute-binding protein family 3/N-terminal" evidence="2">
    <location>
        <begin position="49"/>
        <end position="297"/>
    </location>
</feature>
<keyword evidence="4" id="KW-1185">Reference proteome</keyword>
<dbReference type="SMART" id="SM00062">
    <property type="entry name" value="PBPb"/>
    <property type="match status" value="1"/>
</dbReference>
<dbReference type="SUPFAM" id="SSF53850">
    <property type="entry name" value="Periplasmic binding protein-like II"/>
    <property type="match status" value="1"/>
</dbReference>
<feature type="signal peptide" evidence="1">
    <location>
        <begin position="1"/>
        <end position="21"/>
    </location>
</feature>
<reference evidence="3 4" key="1">
    <citation type="submission" date="2023-09" db="EMBL/GenBank/DDBJ databases">
        <title>Complete Genome and Methylome dissection of Bacillus brevis NEB573 original source of BbsI restriction endonuclease.</title>
        <authorList>
            <person name="Fomenkov A."/>
            <person name="Roberts R.D."/>
        </authorList>
    </citation>
    <scope>NUCLEOTIDE SEQUENCE [LARGE SCALE GENOMIC DNA]</scope>
    <source>
        <strain evidence="3 4">NEB573</strain>
    </source>
</reference>
<dbReference type="NCBIfam" id="TIGR02122">
    <property type="entry name" value="TRAP_TAXI"/>
    <property type="match status" value="1"/>
</dbReference>
<dbReference type="InterPro" id="IPR001638">
    <property type="entry name" value="Solute-binding_3/MltF_N"/>
</dbReference>
<dbReference type="PROSITE" id="PS51257">
    <property type="entry name" value="PROKAR_LIPOPROTEIN"/>
    <property type="match status" value="1"/>
</dbReference>
<dbReference type="Proteomes" id="UP001256827">
    <property type="component" value="Chromosome"/>
</dbReference>
<feature type="chain" id="PRO_5047313736" evidence="1">
    <location>
        <begin position="22"/>
        <end position="338"/>
    </location>
</feature>
<evidence type="ECO:0000259" key="2">
    <source>
        <dbReference type="SMART" id="SM00062"/>
    </source>
</evidence>
<accession>A0ABY9T2Q9</accession>
<dbReference type="PANTHER" id="PTHR42941">
    <property type="entry name" value="SLL1037 PROTEIN"/>
    <property type="match status" value="1"/>
</dbReference>
<evidence type="ECO:0000313" key="4">
    <source>
        <dbReference type="Proteomes" id="UP001256827"/>
    </source>
</evidence>